<dbReference type="InterPro" id="IPR011055">
    <property type="entry name" value="Dup_hybrid_motif"/>
</dbReference>
<dbReference type="Gene3D" id="2.70.70.10">
    <property type="entry name" value="Glucose Permease (Domain IIA)"/>
    <property type="match status" value="1"/>
</dbReference>
<evidence type="ECO:0000313" key="5">
    <source>
        <dbReference type="Proteomes" id="UP000201838"/>
    </source>
</evidence>
<name>A0A238J379_9RHOB</name>
<feature type="compositionally biased region" description="Polar residues" evidence="1">
    <location>
        <begin position="253"/>
        <end position="264"/>
    </location>
</feature>
<dbReference type="PANTHER" id="PTHR21666">
    <property type="entry name" value="PEPTIDASE-RELATED"/>
    <property type="match status" value="1"/>
</dbReference>
<dbReference type="EMBL" id="FXXQ01000008">
    <property type="protein sequence ID" value="SMX24364.1"/>
    <property type="molecule type" value="Genomic_DNA"/>
</dbReference>
<feature type="signal peptide" evidence="2">
    <location>
        <begin position="1"/>
        <end position="21"/>
    </location>
</feature>
<accession>A0A238J379</accession>
<evidence type="ECO:0000256" key="1">
    <source>
        <dbReference type="SAM" id="MobiDB-lite"/>
    </source>
</evidence>
<feature type="region of interest" description="Disordered" evidence="1">
    <location>
        <begin position="217"/>
        <end position="266"/>
    </location>
</feature>
<evidence type="ECO:0000259" key="3">
    <source>
        <dbReference type="PROSITE" id="PS51782"/>
    </source>
</evidence>
<keyword evidence="2" id="KW-0732">Signal</keyword>
<feature type="chain" id="PRO_5012150181" evidence="2">
    <location>
        <begin position="22"/>
        <end position="379"/>
    </location>
</feature>
<dbReference type="Pfam" id="PF01551">
    <property type="entry name" value="Peptidase_M23"/>
    <property type="match status" value="1"/>
</dbReference>
<dbReference type="CDD" id="cd12797">
    <property type="entry name" value="M23_peptidase"/>
    <property type="match status" value="1"/>
</dbReference>
<dbReference type="Proteomes" id="UP000201838">
    <property type="component" value="Unassembled WGS sequence"/>
</dbReference>
<evidence type="ECO:0000256" key="2">
    <source>
        <dbReference type="SAM" id="SignalP"/>
    </source>
</evidence>
<dbReference type="GO" id="GO:0004222">
    <property type="term" value="F:metalloendopeptidase activity"/>
    <property type="evidence" value="ECO:0007669"/>
    <property type="project" value="TreeGrafter"/>
</dbReference>
<dbReference type="PROSITE" id="PS51782">
    <property type="entry name" value="LYSM"/>
    <property type="match status" value="1"/>
</dbReference>
<dbReference type="PANTHER" id="PTHR21666:SF270">
    <property type="entry name" value="MUREIN HYDROLASE ACTIVATOR ENVC"/>
    <property type="match status" value="1"/>
</dbReference>
<proteinExistence type="predicted"/>
<dbReference type="CDD" id="cd00118">
    <property type="entry name" value="LysM"/>
    <property type="match status" value="2"/>
</dbReference>
<feature type="compositionally biased region" description="Low complexity" evidence="1">
    <location>
        <begin position="233"/>
        <end position="252"/>
    </location>
</feature>
<dbReference type="Pfam" id="PF01476">
    <property type="entry name" value="LysM"/>
    <property type="match status" value="2"/>
</dbReference>
<keyword evidence="4" id="KW-0378">Hydrolase</keyword>
<protein>
    <submittedName>
        <fullName evidence="4">Murein hydrolase activator NlpD</fullName>
    </submittedName>
</protein>
<dbReference type="InterPro" id="IPR036779">
    <property type="entry name" value="LysM_dom_sf"/>
</dbReference>
<dbReference type="Gene3D" id="3.10.350.10">
    <property type="entry name" value="LysM domain"/>
    <property type="match status" value="2"/>
</dbReference>
<dbReference type="PROSITE" id="PS51257">
    <property type="entry name" value="PROKAR_LIPOPROTEIN"/>
    <property type="match status" value="1"/>
</dbReference>
<keyword evidence="5" id="KW-1185">Reference proteome</keyword>
<dbReference type="RefSeq" id="WP_093974325.1">
    <property type="nucleotide sequence ID" value="NZ_FXXQ01000008.1"/>
</dbReference>
<dbReference type="InterPro" id="IPR050570">
    <property type="entry name" value="Cell_wall_metabolism_enzyme"/>
</dbReference>
<organism evidence="4 5">
    <name type="scientific">Boseongicola aestuarii</name>
    <dbReference type="NCBI Taxonomy" id="1470561"/>
    <lineage>
        <taxon>Bacteria</taxon>
        <taxon>Pseudomonadati</taxon>
        <taxon>Pseudomonadota</taxon>
        <taxon>Alphaproteobacteria</taxon>
        <taxon>Rhodobacterales</taxon>
        <taxon>Paracoccaceae</taxon>
        <taxon>Boseongicola</taxon>
    </lineage>
</organism>
<dbReference type="OrthoDB" id="9795421at2"/>
<sequence length="379" mass="38781">MTRTGLSTRLLGLGAATLALAACDAIGSFDPDFRGGAGQFDTSDAVRNAVTAAPQPDARGVVTYPDYQVAIARRGDTVGTIAARLGVSADALASFNAIPQNVALREGEIIALPATLGAPGSGTLDGIGTFDVATIAGSAIDRADGAAAANTTGQPTRHQVAPGETAFSIARLYDVPVASLAEWNGLGTDLALREGQYLLIPVKAPQSNVEVATIAPIETPGTGSTTPTPPSAAAPLPTENATPAPSTRPAPTDLSSEQTAASDTSRLRMPVQGRIVRAYEKGVSEGIGIAAAVGTPVAAADDGTVAAITRDTDQVPILVLRHEGSLLTVYAGVQNITVEKGDRVVRGQKIAEVRDASPSFLHFEVREGFDSVDPIPYLN</sequence>
<dbReference type="SUPFAM" id="SSF51261">
    <property type="entry name" value="Duplicated hybrid motif"/>
    <property type="match status" value="1"/>
</dbReference>
<dbReference type="InterPro" id="IPR018392">
    <property type="entry name" value="LysM"/>
</dbReference>
<feature type="domain" description="LysM" evidence="3">
    <location>
        <begin position="156"/>
        <end position="200"/>
    </location>
</feature>
<reference evidence="4 5" key="1">
    <citation type="submission" date="2017-05" db="EMBL/GenBank/DDBJ databases">
        <authorList>
            <person name="Song R."/>
            <person name="Chenine A.L."/>
            <person name="Ruprecht R.M."/>
        </authorList>
    </citation>
    <scope>NUCLEOTIDE SEQUENCE [LARGE SCALE GENOMIC DNA]</scope>
    <source>
        <strain evidence="4 5">CECT 8489</strain>
    </source>
</reference>
<dbReference type="InterPro" id="IPR016047">
    <property type="entry name" value="M23ase_b-sheet_dom"/>
</dbReference>
<dbReference type="SMART" id="SM00257">
    <property type="entry name" value="LysM"/>
    <property type="match status" value="2"/>
</dbReference>
<evidence type="ECO:0000313" key="4">
    <source>
        <dbReference type="EMBL" id="SMX24364.1"/>
    </source>
</evidence>
<dbReference type="AlphaFoldDB" id="A0A238J379"/>
<gene>
    <name evidence="4" type="primary">nlpD</name>
    <name evidence="4" type="ORF">BOA8489_02488</name>
</gene>